<feature type="transmembrane region" description="Helical" evidence="2">
    <location>
        <begin position="256"/>
        <end position="282"/>
    </location>
</feature>
<dbReference type="EMBL" id="CP031314">
    <property type="protein sequence ID" value="QCC49572.1"/>
    <property type="molecule type" value="Genomic_DNA"/>
</dbReference>
<geneLocation type="plasmid" evidence="4">
    <name>unnamed3</name>
</geneLocation>
<evidence type="ECO:0000313" key="4">
    <source>
        <dbReference type="EMBL" id="QCC49572.1"/>
    </source>
</evidence>
<evidence type="ECO:0000259" key="3">
    <source>
        <dbReference type="Pfam" id="PF02517"/>
    </source>
</evidence>
<keyword evidence="4" id="KW-0614">Plasmid</keyword>
<keyword evidence="4" id="KW-0645">Protease</keyword>
<feature type="region of interest" description="Disordered" evidence="1">
    <location>
        <begin position="1"/>
        <end position="30"/>
    </location>
</feature>
<organism evidence="4 5">
    <name type="scientific">Halobellus limi</name>
    <dbReference type="NCBI Taxonomy" id="699433"/>
    <lineage>
        <taxon>Archaea</taxon>
        <taxon>Methanobacteriati</taxon>
        <taxon>Methanobacteriota</taxon>
        <taxon>Stenosarchaea group</taxon>
        <taxon>Halobacteria</taxon>
        <taxon>Halobacteriales</taxon>
        <taxon>Haloferacaceae</taxon>
        <taxon>Halobellus</taxon>
    </lineage>
</organism>
<dbReference type="Pfam" id="PF02517">
    <property type="entry name" value="Rce1-like"/>
    <property type="match status" value="1"/>
</dbReference>
<dbReference type="GO" id="GO:0004175">
    <property type="term" value="F:endopeptidase activity"/>
    <property type="evidence" value="ECO:0007669"/>
    <property type="project" value="UniProtKB-ARBA"/>
</dbReference>
<feature type="compositionally biased region" description="Polar residues" evidence="1">
    <location>
        <begin position="12"/>
        <end position="23"/>
    </location>
</feature>
<feature type="transmembrane region" description="Helical" evidence="2">
    <location>
        <begin position="187"/>
        <end position="204"/>
    </location>
</feature>
<sequence>MATKRDAHTRRTNTMTLRSTSRSADGESSIEFERRLGPPALLLGVTGLIIVVVPLAIYPHLESRFGFFVVLSATFAVIAGIGWIALRLDGVTARAVGLGREHILPGVLAVVGLYVLLNVVGAGTVLVSGEGISIELSDEYASAGMWAVAGIAYLAFNGMAEEFAFRGYLQNKVIALFGGSNNRIRKAGAIFAGVLLFALIHIPQRVLIGGVTSPVAIAQSLLGIVLLGLVLGVLYEYTRNVVFVGVLHGTFNWQPIVVAEVPVSELALVVGIPALLLTAWYYRRWASGTNAPEFSPQRQRGVSR</sequence>
<keyword evidence="4" id="KW-0378">Hydrolase</keyword>
<dbReference type="GO" id="GO:0006508">
    <property type="term" value="P:proteolysis"/>
    <property type="evidence" value="ECO:0007669"/>
    <property type="project" value="UniProtKB-KW"/>
</dbReference>
<feature type="transmembrane region" description="Helical" evidence="2">
    <location>
        <begin position="40"/>
        <end position="59"/>
    </location>
</feature>
<name>A0A4D6H903_9EURY</name>
<keyword evidence="2" id="KW-0472">Membrane</keyword>
<dbReference type="GO" id="GO:0080120">
    <property type="term" value="P:CAAX-box protein maturation"/>
    <property type="evidence" value="ECO:0007669"/>
    <property type="project" value="UniProtKB-ARBA"/>
</dbReference>
<feature type="transmembrane region" description="Helical" evidence="2">
    <location>
        <begin position="140"/>
        <end position="156"/>
    </location>
</feature>
<dbReference type="GO" id="GO:0008237">
    <property type="term" value="F:metallopeptidase activity"/>
    <property type="evidence" value="ECO:0007669"/>
    <property type="project" value="UniProtKB-KW"/>
</dbReference>
<gene>
    <name evidence="4" type="ORF">DV707_17720</name>
</gene>
<proteinExistence type="predicted"/>
<reference evidence="4 5" key="1">
    <citation type="journal article" date="2019" name="Nat. Commun.">
        <title>A new type of DNA phosphorothioation-based antiviral system in archaea.</title>
        <authorList>
            <person name="Xiong L."/>
            <person name="Liu S."/>
            <person name="Chen S."/>
            <person name="Xiao Y."/>
            <person name="Zhu B."/>
            <person name="Gao Y."/>
            <person name="Zhang Y."/>
            <person name="Chen B."/>
            <person name="Luo J."/>
            <person name="Deng Z."/>
            <person name="Chen X."/>
            <person name="Wang L."/>
            <person name="Chen S."/>
        </authorList>
    </citation>
    <scope>NUCLEOTIDE SEQUENCE [LARGE SCALE GENOMIC DNA]</scope>
    <source>
        <strain evidence="4 5">CGMCC 1.10331</strain>
        <plasmid evidence="4 5">unnamed3</plasmid>
    </source>
</reference>
<keyword evidence="2" id="KW-0812">Transmembrane</keyword>
<keyword evidence="2" id="KW-1133">Transmembrane helix</keyword>
<dbReference type="KEGG" id="hlm:DV707_17720"/>
<feature type="domain" description="CAAX prenyl protease 2/Lysostaphin resistance protein A-like" evidence="3">
    <location>
        <begin position="146"/>
        <end position="253"/>
    </location>
</feature>
<feature type="transmembrane region" description="Helical" evidence="2">
    <location>
        <begin position="65"/>
        <end position="86"/>
    </location>
</feature>
<dbReference type="Proteomes" id="UP000296733">
    <property type="component" value="Plasmid unnamed3"/>
</dbReference>
<evidence type="ECO:0000256" key="2">
    <source>
        <dbReference type="SAM" id="Phobius"/>
    </source>
</evidence>
<accession>A0A4D6H903</accession>
<dbReference type="InterPro" id="IPR003675">
    <property type="entry name" value="Rce1/LyrA-like_dom"/>
</dbReference>
<dbReference type="AlphaFoldDB" id="A0A4D6H903"/>
<evidence type="ECO:0000313" key="5">
    <source>
        <dbReference type="Proteomes" id="UP000296733"/>
    </source>
</evidence>
<evidence type="ECO:0000256" key="1">
    <source>
        <dbReference type="SAM" id="MobiDB-lite"/>
    </source>
</evidence>
<protein>
    <submittedName>
        <fullName evidence="4">CPBP family intramembrane metalloprotease</fullName>
    </submittedName>
</protein>
<feature type="transmembrane region" description="Helical" evidence="2">
    <location>
        <begin position="216"/>
        <end position="235"/>
    </location>
</feature>
<feature type="transmembrane region" description="Helical" evidence="2">
    <location>
        <begin position="107"/>
        <end position="128"/>
    </location>
</feature>
<keyword evidence="4" id="KW-0482">Metalloprotease</keyword>